<proteinExistence type="predicted"/>
<evidence type="ECO:0000313" key="3">
    <source>
        <dbReference type="RefSeq" id="XP_065648521.1"/>
    </source>
</evidence>
<dbReference type="Proteomes" id="UP001652625">
    <property type="component" value="Chromosome 03"/>
</dbReference>
<name>A0ABM4BHP4_HYDVU</name>
<dbReference type="GeneID" id="105846991"/>
<feature type="signal peptide" evidence="1">
    <location>
        <begin position="1"/>
        <end position="15"/>
    </location>
</feature>
<dbReference type="RefSeq" id="XP_065648521.1">
    <property type="nucleotide sequence ID" value="XM_065792449.1"/>
</dbReference>
<sequence length="1192" mass="139592">MFLFWLLIFIFKIKSSKVQHISRRSCNEIRHQFAIKEIGFEDLLQKIKTCSEGKNFAQNIDNTSQLRKRTQLPLSTSDYEITYTDYLVPIIKTDQPLLAKKILNPRENEKNYLEPNNQKLAVNLVDDSSNLLMPFKSNLIAQRIIVPTLKPIWKNIFLPTFRQYITSSILTPQKYIRLNDIEQTSSAAKKSTRYLNTLDSKSLPVEPINLEKQAKEAYEQIQRVLEENPSLTLPPPVSLSLKPTKKKHTINLSWDLSFLKHKPTPPSQAFYPTTLEVVKGTFTYRPSPTDLSFHTDISVYTKKSLWHLGSYSNNLITTNSPIDNSQMDQSVSWKDYFQFENILKQMGYDKKNTQVVDDDKQNSQENNNQNLNDQELENQYLENQNINIQEPKSENLIIQKLNNQELDNQDIDTLNKQSTQFNNFKLIKSNNADKRTKVKSLINPHLTVKSQYSSPVSVSYSFKKLARPSLSLYPEFVSSINSKIKANKVNSLIHDDLSDEVSQIKKENPYYSQMLLSNIIPTSFNNEDVLTRSHITDEHDTTVRKNNFSNADNKIIPVRDDNIENKFANFDFLKVSNQSKNVKVQMKDNATVESFSNRSKKIPSIFSTNNRKTVVSTSNKNNETIRYLTKSYNDKNNEIIKVKYNFTKRILFNDFKNIVNNNPSKKEESVNLFHLNNETKNGNNSKEKQGNLKNNYSQRYLKNANTSEHFAKKSLYSNITPPYFNIKSMERGFDKKKTKNNEIKKKQYYDQMMQENDEDFNEQDHYDIKNAFEIQINENKQDNNKQYFNDLINTNSVKDLLDIKYAQIENKLVNDLKLRQAVLQKLEQDSIILEQEEHKKEKLLKESYGKPVSLSTLNEIFREINGETNKLLNESKLVHDRTQIFQDNNLILFEPIKEELNDRVKKVLSPTSKRNTIEKSEPSRLQKKSHFTVNHYEYESTSNEVKTNNKCTQLENQKVKLQNKNNYNHQNKIFFEKLLKSCTLEINNRRNSKDVLSKLLTNIYLPSSSTIKKSKFLKKNSFDLSSKDYNSIKKKDTFTNQSNNDNQLFKKNIMHESFQNRHKILQDFFLLSHHSNISISNRLNENKRLLKNFSNVLNIFYKRKPNFLRNSAVKGFARFLKEKESNCKNGMKKDTEIYTKLRSKHPQLTLNVQKNKQRTFKKRQKHKPTNKKSFFNLLRLEFGVHNGNSVKL</sequence>
<keyword evidence="2" id="KW-1185">Reference proteome</keyword>
<evidence type="ECO:0000313" key="2">
    <source>
        <dbReference type="Proteomes" id="UP001652625"/>
    </source>
</evidence>
<protein>
    <submittedName>
        <fullName evidence="3">GATA zinc finger domain-containing protein 14 isoform X3</fullName>
    </submittedName>
</protein>
<feature type="chain" id="PRO_5046764953" evidence="1">
    <location>
        <begin position="16"/>
        <end position="1192"/>
    </location>
</feature>
<keyword evidence="1" id="KW-0732">Signal</keyword>
<reference evidence="3" key="1">
    <citation type="submission" date="2025-08" db="UniProtKB">
        <authorList>
            <consortium name="RefSeq"/>
        </authorList>
    </citation>
    <scope>IDENTIFICATION</scope>
</reference>
<evidence type="ECO:0000256" key="1">
    <source>
        <dbReference type="SAM" id="SignalP"/>
    </source>
</evidence>
<gene>
    <name evidence="3" type="primary">LOC105846991</name>
</gene>
<accession>A0ABM4BHP4</accession>
<organism evidence="2 3">
    <name type="scientific">Hydra vulgaris</name>
    <name type="common">Hydra</name>
    <name type="synonym">Hydra attenuata</name>
    <dbReference type="NCBI Taxonomy" id="6087"/>
    <lineage>
        <taxon>Eukaryota</taxon>
        <taxon>Metazoa</taxon>
        <taxon>Cnidaria</taxon>
        <taxon>Hydrozoa</taxon>
        <taxon>Hydroidolina</taxon>
        <taxon>Anthoathecata</taxon>
        <taxon>Aplanulata</taxon>
        <taxon>Hydridae</taxon>
        <taxon>Hydra</taxon>
    </lineage>
</organism>